<keyword evidence="2" id="KW-1185">Reference proteome</keyword>
<dbReference type="OrthoDB" id="9789813at2"/>
<reference evidence="1 2" key="1">
    <citation type="journal article" date="2011" name="Stand. Genomic Sci.">
        <title>Complete genome sequence of Weeksella virosa type strain (9751).</title>
        <authorList>
            <person name="Lang E."/>
            <person name="Teshima H."/>
            <person name="Lucas S."/>
            <person name="Lapidus A."/>
            <person name="Hammon N."/>
            <person name="Deshpande S."/>
            <person name="Nolan M."/>
            <person name="Cheng J.F."/>
            <person name="Pitluck S."/>
            <person name="Liolios K."/>
            <person name="Pagani I."/>
            <person name="Mikhailova N."/>
            <person name="Ivanova N."/>
            <person name="Mavromatis K."/>
            <person name="Pati A."/>
            <person name="Tapia R."/>
            <person name="Han C."/>
            <person name="Goodwin L."/>
            <person name="Chen A."/>
            <person name="Palaniappan K."/>
            <person name="Land M."/>
            <person name="Hauser L."/>
            <person name="Chang Y.J."/>
            <person name="Jeffries C.D."/>
            <person name="Brambilla E.M."/>
            <person name="Kopitz M."/>
            <person name="Rohde M."/>
            <person name="Goker M."/>
            <person name="Tindall B.J."/>
            <person name="Detter J.C."/>
            <person name="Woyke T."/>
            <person name="Bristow J."/>
            <person name="Eisen J.A."/>
            <person name="Markowitz V."/>
            <person name="Hugenholtz P."/>
            <person name="Klenk H.P."/>
            <person name="Kyrpides N.C."/>
        </authorList>
    </citation>
    <scope>NUCLEOTIDE SEQUENCE [LARGE SCALE GENOMIC DNA]</scope>
    <source>
        <strain evidence="2">ATCC 43766 / DSM 16922 / JCM 21250 / NBRC 16016 / NCTC 11634 / CL345/78</strain>
    </source>
</reference>
<proteinExistence type="predicted"/>
<evidence type="ECO:0000313" key="2">
    <source>
        <dbReference type="Proteomes" id="UP000008641"/>
    </source>
</evidence>
<dbReference type="InterPro" id="IPR058532">
    <property type="entry name" value="YjbR/MT2646/Rv2570-like"/>
</dbReference>
<dbReference type="RefSeq" id="WP_013598211.1">
    <property type="nucleotide sequence ID" value="NC_015144.1"/>
</dbReference>
<accession>F0P2I2</accession>
<dbReference type="AlphaFoldDB" id="F0P2I2"/>
<name>F0P2I2_WEEVC</name>
<protein>
    <recommendedName>
        <fullName evidence="3">MmcQ-like protein</fullName>
    </recommendedName>
</protein>
<dbReference type="PANTHER" id="PTHR35145">
    <property type="entry name" value="CYTOPLASMIC PROTEIN-RELATED"/>
    <property type="match status" value="1"/>
</dbReference>
<dbReference type="SUPFAM" id="SSF142906">
    <property type="entry name" value="YjbR-like"/>
    <property type="match status" value="1"/>
</dbReference>
<dbReference type="HOGENOM" id="CLU_105851_1_1_10"/>
<dbReference type="InterPro" id="IPR007351">
    <property type="entry name" value="YjbR"/>
</dbReference>
<reference evidence="2" key="2">
    <citation type="journal article" date="2011" name="Stand. Genomic Sci.">
        <title>Complete genome sequence of Weeksella virosa type strain (9751T).</title>
        <authorList>
            <person name="Lang E."/>
            <person name="Teshima H."/>
            <person name="Lucas S."/>
            <person name="Lapidus A."/>
            <person name="Hammon N."/>
            <person name="Deshpande S."/>
            <person name="Nolan M."/>
            <person name="Cheng J."/>
            <person name="Pitluck S."/>
            <person name="Liolios K."/>
            <person name="Pagani I."/>
            <person name="Mikhailova N."/>
            <person name="Ivanova N."/>
            <person name="Mavromatis K."/>
            <person name="Pati A."/>
            <person name="Tapia R."/>
            <person name="Han C."/>
            <person name="Goodwin L."/>
            <person name="Chen A."/>
            <person name="Palaniappan K."/>
            <person name="Land M."/>
            <person name="Hauser L."/>
            <person name="Chang Y."/>
            <person name="Jeffries C."/>
            <person name="Brambilla E."/>
            <person name="Kopitz M."/>
            <person name="Rohde M."/>
            <person name="Goker M."/>
            <person name="Tindall B."/>
            <person name="Detter J."/>
            <person name="Woyke T."/>
            <person name="Bristow J."/>
            <person name="Eisen J."/>
            <person name="Markowitz V."/>
            <person name="Hugenholtz P."/>
            <person name="Klenk H."/>
            <person name="Kyrpides N."/>
        </authorList>
    </citation>
    <scope>NUCLEOTIDE SEQUENCE [LARGE SCALE GENOMIC DNA]</scope>
    <source>
        <strain evidence="2">ATCC 43766 / DSM 16922 / JCM 21250 / NBRC 16016 / NCTC 11634 / CL345/78</strain>
    </source>
</reference>
<dbReference type="STRING" id="865938.Weevi_1112"/>
<sequence length="116" mass="13503">MNIEEVRNYCLSKPFVTEDFPFDKNILVFRLANKIFCLTALDALPYRINLKCDPNYAIELREEFSAITPGFHMNKKHWNTVCPEELDNDALLLSLIDHSYNCVLNGLPKKVRVQLK</sequence>
<evidence type="ECO:0000313" key="1">
    <source>
        <dbReference type="EMBL" id="ADX67821.1"/>
    </source>
</evidence>
<gene>
    <name evidence="1" type="ordered locus">Weevi_1112</name>
</gene>
<organism evidence="1 2">
    <name type="scientific">Weeksella virosa (strain ATCC 43766 / DSM 16922 / JCM 21250 / CCUG 30538 / CDC 9751 / IAM 14551 / NBRC 16016 / NCTC 11634 / CL345/78)</name>
    <dbReference type="NCBI Taxonomy" id="865938"/>
    <lineage>
        <taxon>Bacteria</taxon>
        <taxon>Pseudomonadati</taxon>
        <taxon>Bacteroidota</taxon>
        <taxon>Flavobacteriia</taxon>
        <taxon>Flavobacteriales</taxon>
        <taxon>Weeksellaceae</taxon>
        <taxon>Weeksella</taxon>
    </lineage>
</organism>
<dbReference type="EMBL" id="CP002455">
    <property type="protein sequence ID" value="ADX67821.1"/>
    <property type="molecule type" value="Genomic_DNA"/>
</dbReference>
<dbReference type="Pfam" id="PF04237">
    <property type="entry name" value="YjbR"/>
    <property type="match status" value="1"/>
</dbReference>
<dbReference type="Proteomes" id="UP000008641">
    <property type="component" value="Chromosome"/>
</dbReference>
<evidence type="ECO:0008006" key="3">
    <source>
        <dbReference type="Google" id="ProtNLM"/>
    </source>
</evidence>
<dbReference type="KEGG" id="wvi:Weevi_1112"/>
<dbReference type="Gene3D" id="3.90.1150.30">
    <property type="match status" value="1"/>
</dbReference>
<dbReference type="InterPro" id="IPR038056">
    <property type="entry name" value="YjbR-like_sf"/>
</dbReference>
<dbReference type="eggNOG" id="COG2315">
    <property type="taxonomic scope" value="Bacteria"/>
</dbReference>
<dbReference type="PANTHER" id="PTHR35145:SF1">
    <property type="entry name" value="CYTOPLASMIC PROTEIN"/>
    <property type="match status" value="1"/>
</dbReference>